<gene>
    <name evidence="2" type="ORF">AJAP_15690</name>
</gene>
<accession>A0A075UUA3</accession>
<sequence>MTGHGPFDSEQGERARQTVLRLLAATGGAAGDFAGEVLTGRRRPHELLAHGPLLDEFVQDAQGWWKLVDALPAEERRRLAAEAGSSLERQIGELATLDVDDEVAELEELAAPAQGTPAPPRRTRDDDEDDDWSGRSYLEPL</sequence>
<feature type="region of interest" description="Disordered" evidence="1">
    <location>
        <begin position="108"/>
        <end position="141"/>
    </location>
</feature>
<dbReference type="AlphaFoldDB" id="A0A075UUA3"/>
<evidence type="ECO:0000313" key="2">
    <source>
        <dbReference type="EMBL" id="AIG76011.1"/>
    </source>
</evidence>
<evidence type="ECO:0000256" key="1">
    <source>
        <dbReference type="SAM" id="MobiDB-lite"/>
    </source>
</evidence>
<keyword evidence="3" id="KW-1185">Reference proteome</keyword>
<reference evidence="2 3" key="1">
    <citation type="journal article" date="2014" name="J. Biotechnol.">
        <title>Complete genome sequence of the actinobacterium Amycolatopsis japonica MG417-CF17(T) (=DSM 44213T) producing (S,S)-N,N'-ethylenediaminedisuccinic acid.</title>
        <authorList>
            <person name="Stegmann E."/>
            <person name="Albersmeier A."/>
            <person name="Spohn M."/>
            <person name="Gert H."/>
            <person name="Weber T."/>
            <person name="Wohlleben W."/>
            <person name="Kalinowski J."/>
            <person name="Ruckert C."/>
        </authorList>
    </citation>
    <scope>NUCLEOTIDE SEQUENCE [LARGE SCALE GENOMIC DNA]</scope>
    <source>
        <strain evidence="3">MG417-CF17 (DSM 44213)</strain>
    </source>
</reference>
<organism evidence="2 3">
    <name type="scientific">Amycolatopsis japonica</name>
    <dbReference type="NCBI Taxonomy" id="208439"/>
    <lineage>
        <taxon>Bacteria</taxon>
        <taxon>Bacillati</taxon>
        <taxon>Actinomycetota</taxon>
        <taxon>Actinomycetes</taxon>
        <taxon>Pseudonocardiales</taxon>
        <taxon>Pseudonocardiaceae</taxon>
        <taxon>Amycolatopsis</taxon>
        <taxon>Amycolatopsis japonica group</taxon>
    </lineage>
</organism>
<protein>
    <submittedName>
        <fullName evidence="2">Uncharacterized protein</fullName>
    </submittedName>
</protein>
<dbReference type="Proteomes" id="UP000028492">
    <property type="component" value="Chromosome"/>
</dbReference>
<dbReference type="RefSeq" id="WP_228694951.1">
    <property type="nucleotide sequence ID" value="NZ_CP008953.1"/>
</dbReference>
<evidence type="ECO:0000313" key="3">
    <source>
        <dbReference type="Proteomes" id="UP000028492"/>
    </source>
</evidence>
<dbReference type="EMBL" id="CP008953">
    <property type="protein sequence ID" value="AIG76011.1"/>
    <property type="molecule type" value="Genomic_DNA"/>
</dbReference>
<dbReference type="KEGG" id="aja:AJAP_15690"/>
<dbReference type="HOGENOM" id="CLU_1830928_0_0_11"/>
<name>A0A075UUA3_9PSEU</name>
<proteinExistence type="predicted"/>
<dbReference type="STRING" id="208439.AJAP_15690"/>